<dbReference type="Pfam" id="PF00155">
    <property type="entry name" value="Aminotran_1_2"/>
    <property type="match status" value="1"/>
</dbReference>
<dbReference type="InterPro" id="IPR015422">
    <property type="entry name" value="PyrdxlP-dep_Trfase_small"/>
</dbReference>
<evidence type="ECO:0000256" key="4">
    <source>
        <dbReference type="ARBA" id="ARBA00022679"/>
    </source>
</evidence>
<proteinExistence type="inferred from homology"/>
<dbReference type="Gene3D" id="3.90.1150.10">
    <property type="entry name" value="Aspartate Aminotransferase, domain 1"/>
    <property type="match status" value="1"/>
</dbReference>
<dbReference type="CDD" id="cd00609">
    <property type="entry name" value="AAT_like"/>
    <property type="match status" value="1"/>
</dbReference>
<dbReference type="GO" id="GO:0016212">
    <property type="term" value="F:kynurenine-oxoglutarate transaminase activity"/>
    <property type="evidence" value="ECO:0007669"/>
    <property type="project" value="TreeGrafter"/>
</dbReference>
<dbReference type="Proteomes" id="UP000239747">
    <property type="component" value="Unassembled WGS sequence"/>
</dbReference>
<dbReference type="NCBIfam" id="NF006569">
    <property type="entry name" value="PRK09082.1"/>
    <property type="match status" value="1"/>
</dbReference>
<feature type="domain" description="Aminotransferase class I/classII large" evidence="6">
    <location>
        <begin position="26"/>
        <end position="367"/>
    </location>
</feature>
<dbReference type="InterPro" id="IPR051326">
    <property type="entry name" value="Kynurenine-oxoglutarate_AT"/>
</dbReference>
<dbReference type="InterPro" id="IPR015424">
    <property type="entry name" value="PyrdxlP-dep_Trfase"/>
</dbReference>
<keyword evidence="4 7" id="KW-0808">Transferase</keyword>
<gene>
    <name evidence="7" type="ORF">BST92_06220</name>
</gene>
<evidence type="ECO:0000256" key="2">
    <source>
        <dbReference type="ARBA" id="ARBA00007441"/>
    </source>
</evidence>
<reference evidence="7 8" key="1">
    <citation type="submission" date="2017-01" db="EMBL/GenBank/DDBJ databases">
        <title>Trade-off between light-utilization and light-protection in marine flavobacteria.</title>
        <authorList>
            <person name="Kumagai Y."/>
            <person name="Yoshizawa S."/>
            <person name="Kogure K."/>
            <person name="Iwasaki W."/>
        </authorList>
    </citation>
    <scope>NUCLEOTIDE SEQUENCE [LARGE SCALE GENOMIC DNA]</scope>
    <source>
        <strain evidence="7 8">KCTC 32109</strain>
    </source>
</reference>
<dbReference type="InterPro" id="IPR015421">
    <property type="entry name" value="PyrdxlP-dep_Trfase_major"/>
</dbReference>
<organism evidence="7 8">
    <name type="scientific">Nonlabens arenilitoris</name>
    <dbReference type="NCBI Taxonomy" id="1217969"/>
    <lineage>
        <taxon>Bacteria</taxon>
        <taxon>Pseudomonadati</taxon>
        <taxon>Bacteroidota</taxon>
        <taxon>Flavobacteriia</taxon>
        <taxon>Flavobacteriales</taxon>
        <taxon>Flavobacteriaceae</taxon>
        <taxon>Nonlabens</taxon>
    </lineage>
</organism>
<dbReference type="FunFam" id="3.40.640.10:FF:000033">
    <property type="entry name" value="Aspartate aminotransferase"/>
    <property type="match status" value="1"/>
</dbReference>
<sequence>MMNSKLPNTKESIFSTMSALARHSNALNLSQGFPSFPVDPILKELHTNAVNNGYNQYAPMPGISVLRESISIITNKLHSAIYNPATEICITAGATQAIYTAIQAVIHPGDEVIVFTPAYDSYVPAIQMAGGIAIEIPMTLPDFKIDWEVVNDHINNKTAMIMINSPHNPSGTMLSHQDMLQLERLSIRYDLIVLSDEVYEHITFDQNKHLSAARYPELKKRSFITASYGKTFHITGWKTGYCLAPEHLMKEFYKVHQFLVFSINHPAQIAIANYLKEENRYLDLGAFYQRKRDLFLNSIHGSKFSFQPTQGTYFQLLDYTNITDENDVDFAKRLTKEHKIAAIPISVFMNGKDPKMLRFCFAKEDHEIITAAQILNSL</sequence>
<protein>
    <submittedName>
        <fullName evidence="7">Methionine aminotransferase</fullName>
    </submittedName>
</protein>
<keyword evidence="5" id="KW-0663">Pyridoxal phosphate</keyword>
<evidence type="ECO:0000256" key="5">
    <source>
        <dbReference type="ARBA" id="ARBA00022898"/>
    </source>
</evidence>
<dbReference type="AlphaFoldDB" id="A0A2S7UAV6"/>
<dbReference type="EMBL" id="MTPW01000001">
    <property type="protein sequence ID" value="PQJ31544.1"/>
    <property type="molecule type" value="Genomic_DNA"/>
</dbReference>
<dbReference type="GO" id="GO:0005737">
    <property type="term" value="C:cytoplasm"/>
    <property type="evidence" value="ECO:0007669"/>
    <property type="project" value="TreeGrafter"/>
</dbReference>
<evidence type="ECO:0000313" key="8">
    <source>
        <dbReference type="Proteomes" id="UP000239747"/>
    </source>
</evidence>
<dbReference type="PANTHER" id="PTHR43807">
    <property type="entry name" value="FI04487P"/>
    <property type="match status" value="1"/>
</dbReference>
<dbReference type="SUPFAM" id="SSF53383">
    <property type="entry name" value="PLP-dependent transferases"/>
    <property type="match status" value="1"/>
</dbReference>
<accession>A0A2S7UAV6</accession>
<name>A0A2S7UAV6_9FLAO</name>
<comment type="cofactor">
    <cofactor evidence="1">
        <name>pyridoxal 5'-phosphate</name>
        <dbReference type="ChEBI" id="CHEBI:597326"/>
    </cofactor>
</comment>
<evidence type="ECO:0000256" key="1">
    <source>
        <dbReference type="ARBA" id="ARBA00001933"/>
    </source>
</evidence>
<keyword evidence="8" id="KW-1185">Reference proteome</keyword>
<dbReference type="InterPro" id="IPR004839">
    <property type="entry name" value="Aminotransferase_I/II_large"/>
</dbReference>
<evidence type="ECO:0000256" key="3">
    <source>
        <dbReference type="ARBA" id="ARBA00022576"/>
    </source>
</evidence>
<dbReference type="GO" id="GO:0030170">
    <property type="term" value="F:pyridoxal phosphate binding"/>
    <property type="evidence" value="ECO:0007669"/>
    <property type="project" value="InterPro"/>
</dbReference>
<dbReference type="PANTHER" id="PTHR43807:SF20">
    <property type="entry name" value="FI04487P"/>
    <property type="match status" value="1"/>
</dbReference>
<dbReference type="Gene3D" id="3.40.640.10">
    <property type="entry name" value="Type I PLP-dependent aspartate aminotransferase-like (Major domain)"/>
    <property type="match status" value="1"/>
</dbReference>
<comment type="caution">
    <text evidence="7">The sequence shown here is derived from an EMBL/GenBank/DDBJ whole genome shotgun (WGS) entry which is preliminary data.</text>
</comment>
<evidence type="ECO:0000313" key="7">
    <source>
        <dbReference type="EMBL" id="PQJ31544.1"/>
    </source>
</evidence>
<dbReference type="OrthoDB" id="9802328at2"/>
<evidence type="ECO:0000259" key="6">
    <source>
        <dbReference type="Pfam" id="PF00155"/>
    </source>
</evidence>
<keyword evidence="3 7" id="KW-0032">Aminotransferase</keyword>
<comment type="similarity">
    <text evidence="2">Belongs to the class-I pyridoxal-phosphate-dependent aminotransferase family.</text>
</comment>